<dbReference type="KEGG" id="cmav:ABHF33_15725"/>
<dbReference type="InterPro" id="IPR009327">
    <property type="entry name" value="Cupin_DUF985"/>
</dbReference>
<dbReference type="InterPro" id="IPR013656">
    <property type="entry name" value="PAS_4"/>
</dbReference>
<reference evidence="3" key="1">
    <citation type="submission" date="2024-05" db="EMBL/GenBank/DDBJ databases">
        <authorList>
            <person name="Yang L."/>
            <person name="Pan L."/>
        </authorList>
    </citation>
    <scope>NUCLEOTIDE SEQUENCE</scope>
    <source>
        <strain evidence="3">FCG-7</strain>
    </source>
</reference>
<proteinExistence type="predicted"/>
<dbReference type="PANTHER" id="PTHR33387:SF3">
    <property type="entry name" value="DUF985 DOMAIN-CONTAINING PROTEIN"/>
    <property type="match status" value="1"/>
</dbReference>
<evidence type="ECO:0000313" key="3">
    <source>
        <dbReference type="EMBL" id="XBM00489.1"/>
    </source>
</evidence>
<dbReference type="EMBL" id="CP157355">
    <property type="protein sequence ID" value="XBM00489.1"/>
    <property type="molecule type" value="Genomic_DNA"/>
</dbReference>
<dbReference type="SUPFAM" id="SSF51182">
    <property type="entry name" value="RmlC-like cupins"/>
    <property type="match status" value="1"/>
</dbReference>
<evidence type="ECO:0000259" key="1">
    <source>
        <dbReference type="Pfam" id="PF06172"/>
    </source>
</evidence>
<dbReference type="Pfam" id="PF08448">
    <property type="entry name" value="PAS_4"/>
    <property type="match status" value="1"/>
</dbReference>
<organism evidence="3">
    <name type="scientific">Chitinibacter mangrovi</name>
    <dbReference type="NCBI Taxonomy" id="3153927"/>
    <lineage>
        <taxon>Bacteria</taxon>
        <taxon>Pseudomonadati</taxon>
        <taxon>Pseudomonadota</taxon>
        <taxon>Betaproteobacteria</taxon>
        <taxon>Neisseriales</taxon>
        <taxon>Chitinibacteraceae</taxon>
        <taxon>Chitinibacter</taxon>
    </lineage>
</organism>
<dbReference type="SUPFAM" id="SSF55785">
    <property type="entry name" value="PYP-like sensor domain (PAS domain)"/>
    <property type="match status" value="1"/>
</dbReference>
<name>A0AAU7F9E5_9NEIS</name>
<dbReference type="InterPro" id="IPR011051">
    <property type="entry name" value="RmlC_Cupin_sf"/>
</dbReference>
<feature type="domain" description="PAS fold-4" evidence="2">
    <location>
        <begin position="18"/>
        <end position="113"/>
    </location>
</feature>
<dbReference type="InterPro" id="IPR014710">
    <property type="entry name" value="RmlC-like_jellyroll"/>
</dbReference>
<dbReference type="InterPro" id="IPR035965">
    <property type="entry name" value="PAS-like_dom_sf"/>
</dbReference>
<dbReference type="CDD" id="cd06121">
    <property type="entry name" value="cupin_YML079wp"/>
    <property type="match status" value="1"/>
</dbReference>
<dbReference type="PANTHER" id="PTHR33387">
    <property type="entry name" value="RMLC-LIKE JELLY ROLL FOLD PROTEIN"/>
    <property type="match status" value="1"/>
</dbReference>
<feature type="domain" description="DUF985" evidence="1">
    <location>
        <begin position="145"/>
        <end position="280"/>
    </location>
</feature>
<accession>A0AAU7F9E5</accession>
<protein>
    <submittedName>
        <fullName evidence="3">Cupin domain-containing protein</fullName>
    </submittedName>
</protein>
<dbReference type="Pfam" id="PF06172">
    <property type="entry name" value="Cupin_5"/>
    <property type="match status" value="1"/>
</dbReference>
<dbReference type="AlphaFoldDB" id="A0AAU7F9E5"/>
<evidence type="ECO:0000259" key="2">
    <source>
        <dbReference type="Pfam" id="PF08448"/>
    </source>
</evidence>
<dbReference type="RefSeq" id="WP_348944839.1">
    <property type="nucleotide sequence ID" value="NZ_CP157355.1"/>
</dbReference>
<dbReference type="Gene3D" id="2.60.120.10">
    <property type="entry name" value="Jelly Rolls"/>
    <property type="match status" value="1"/>
</dbReference>
<sequence length="307" mass="33847">MLPTQPPMSVEDVLDKQDGVYLCIKDHNSVFLWVNDNFANLVGMSKAQLIGHRDDRAEHVAHDQQVMVSGKPLLNFHETIDIPTGDGAMRSVEIVTQKGLLRQPDTGEIIGITVCFALRYPELVDDGTPVPKIVPSQQRTPDAEFWIKQLGMTSAGVGGYFAAGAVADETIARAALPARFESDHRLYSSNYYLLQSPDLLQLHTLRQDELWFHHDGLAIRLHIFAPNGQYQTVDIGRDIEQGQHLQAVAPHGSWFGGEVLGTGFVLASCSLSPGYEAEDSSKPNPAQIAQLKAVFPEQEAIIERLTQ</sequence>
<gene>
    <name evidence="3" type="ORF">ABHF33_15725</name>
</gene>
<dbReference type="InterPro" id="IPR039935">
    <property type="entry name" value="YML079W-like"/>
</dbReference>